<dbReference type="InterPro" id="IPR043128">
    <property type="entry name" value="Rev_trsase/Diguanyl_cyclase"/>
</dbReference>
<dbReference type="SUPFAM" id="SSF55073">
    <property type="entry name" value="Nucleotide cyclase"/>
    <property type="match status" value="1"/>
</dbReference>
<feature type="domain" description="GGDEF" evidence="3">
    <location>
        <begin position="196"/>
        <end position="327"/>
    </location>
</feature>
<dbReference type="Proteomes" id="UP000323646">
    <property type="component" value="Unassembled WGS sequence"/>
</dbReference>
<dbReference type="EMBL" id="VTOY01000002">
    <property type="protein sequence ID" value="TYZ24105.1"/>
    <property type="molecule type" value="Genomic_DNA"/>
</dbReference>
<dbReference type="PANTHER" id="PTHR45138:SF9">
    <property type="entry name" value="DIGUANYLATE CYCLASE DGCM-RELATED"/>
    <property type="match status" value="1"/>
</dbReference>
<dbReference type="GO" id="GO:0052621">
    <property type="term" value="F:diguanylate cyclase activity"/>
    <property type="evidence" value="ECO:0007669"/>
    <property type="project" value="TreeGrafter"/>
</dbReference>
<dbReference type="NCBIfam" id="TIGR00254">
    <property type="entry name" value="GGDEF"/>
    <property type="match status" value="1"/>
</dbReference>
<evidence type="ECO:0000256" key="1">
    <source>
        <dbReference type="SAM" id="Phobius"/>
    </source>
</evidence>
<dbReference type="InterPro" id="IPR000160">
    <property type="entry name" value="GGDEF_dom"/>
</dbReference>
<accession>A0A5D6WAS9</accession>
<proteinExistence type="predicted"/>
<dbReference type="GO" id="GO:1902201">
    <property type="term" value="P:negative regulation of bacterial-type flagellum-dependent cell motility"/>
    <property type="evidence" value="ECO:0007669"/>
    <property type="project" value="TreeGrafter"/>
</dbReference>
<dbReference type="CDD" id="cd01949">
    <property type="entry name" value="GGDEF"/>
    <property type="match status" value="1"/>
</dbReference>
<keyword evidence="1" id="KW-0472">Membrane</keyword>
<keyword evidence="1" id="KW-0812">Transmembrane</keyword>
<dbReference type="Gene3D" id="3.30.450.20">
    <property type="entry name" value="PAS domain"/>
    <property type="match status" value="1"/>
</dbReference>
<reference evidence="4 5" key="1">
    <citation type="submission" date="2019-08" db="EMBL/GenBank/DDBJ databases">
        <title>Selenomonas sp. mPRGC5 and Selenomonas sp. mPRGC8 isolated from ruminal fluid of dairy goat (Capra hircus).</title>
        <authorList>
            <person name="Poothong S."/>
            <person name="Nuengjamnong C."/>
            <person name="Tanasupawat S."/>
        </authorList>
    </citation>
    <scope>NUCLEOTIDE SEQUENCE [LARGE SCALE GENOMIC DNA]</scope>
    <source>
        <strain evidence="5">mPRGC5</strain>
    </source>
</reference>
<dbReference type="GO" id="GO:0043709">
    <property type="term" value="P:cell adhesion involved in single-species biofilm formation"/>
    <property type="evidence" value="ECO:0007669"/>
    <property type="project" value="TreeGrafter"/>
</dbReference>
<dbReference type="PROSITE" id="PS50113">
    <property type="entry name" value="PAC"/>
    <property type="match status" value="1"/>
</dbReference>
<dbReference type="Pfam" id="PF00990">
    <property type="entry name" value="GGDEF"/>
    <property type="match status" value="1"/>
</dbReference>
<feature type="transmembrane region" description="Helical" evidence="1">
    <location>
        <begin position="12"/>
        <end position="34"/>
    </location>
</feature>
<evidence type="ECO:0000259" key="2">
    <source>
        <dbReference type="PROSITE" id="PS50113"/>
    </source>
</evidence>
<dbReference type="OrthoDB" id="1677693at2"/>
<sequence length="327" mass="36873">MGDIVGSFSNEALWGIIIVMGVAILLLLGELFYARLQLRSRQERYWWVLGASDMYMFEYDAVNDELLLSEHFSVMLGVPRHIFQFSKVMGNTRNPQLRKGLDNIPRILEAAKEENNLEIVRQDGTKGIFRVRCNSFNDKHGNLCSTVGILMDVTREVREEEALRARAELDGLTAVYNSGTVRFLIERMLKERPERAVSGFVMLDVDHFKEINDTMGHMAGDRVLQKLTESLRASIRETDVIGRLGGDEFCIYLPKIAGYDFLCDFCERLNSVAVKNFEEADLGMGVTISIGGVMVRNQEGFSDVYGRADKVLYAAKAQGRNTSCVAE</sequence>
<name>A0A5D6WAS9_9FIRM</name>
<dbReference type="GO" id="GO:0005886">
    <property type="term" value="C:plasma membrane"/>
    <property type="evidence" value="ECO:0007669"/>
    <property type="project" value="TreeGrafter"/>
</dbReference>
<comment type="caution">
    <text evidence="4">The sequence shown here is derived from an EMBL/GenBank/DDBJ whole genome shotgun (WGS) entry which is preliminary data.</text>
</comment>
<gene>
    <name evidence="4" type="ORF">FZ040_05135</name>
</gene>
<dbReference type="SMART" id="SM00267">
    <property type="entry name" value="GGDEF"/>
    <property type="match status" value="1"/>
</dbReference>
<dbReference type="RefSeq" id="WP_149171014.1">
    <property type="nucleotide sequence ID" value="NZ_VTOY01000002.1"/>
</dbReference>
<keyword evidence="5" id="KW-1185">Reference proteome</keyword>
<protein>
    <submittedName>
        <fullName evidence="4">GGDEF domain-containing protein</fullName>
    </submittedName>
</protein>
<dbReference type="InterPro" id="IPR050469">
    <property type="entry name" value="Diguanylate_Cyclase"/>
</dbReference>
<dbReference type="InterPro" id="IPR000700">
    <property type="entry name" value="PAS-assoc_C"/>
</dbReference>
<evidence type="ECO:0000313" key="4">
    <source>
        <dbReference type="EMBL" id="TYZ24105.1"/>
    </source>
</evidence>
<dbReference type="Gene3D" id="3.30.70.270">
    <property type="match status" value="1"/>
</dbReference>
<dbReference type="PANTHER" id="PTHR45138">
    <property type="entry name" value="REGULATORY COMPONENTS OF SENSORY TRANSDUCTION SYSTEM"/>
    <property type="match status" value="1"/>
</dbReference>
<organism evidence="4 5">
    <name type="scientific">Selenomonas ruminis</name>
    <dbReference type="NCBI Taxonomy" id="2593411"/>
    <lineage>
        <taxon>Bacteria</taxon>
        <taxon>Bacillati</taxon>
        <taxon>Bacillota</taxon>
        <taxon>Negativicutes</taxon>
        <taxon>Selenomonadales</taxon>
        <taxon>Selenomonadaceae</taxon>
        <taxon>Selenomonas</taxon>
    </lineage>
</organism>
<evidence type="ECO:0000313" key="5">
    <source>
        <dbReference type="Proteomes" id="UP000323646"/>
    </source>
</evidence>
<dbReference type="AlphaFoldDB" id="A0A5D6WAS9"/>
<dbReference type="InterPro" id="IPR029787">
    <property type="entry name" value="Nucleotide_cyclase"/>
</dbReference>
<dbReference type="InterPro" id="IPR035965">
    <property type="entry name" value="PAS-like_dom_sf"/>
</dbReference>
<evidence type="ECO:0000259" key="3">
    <source>
        <dbReference type="PROSITE" id="PS50887"/>
    </source>
</evidence>
<keyword evidence="1" id="KW-1133">Transmembrane helix</keyword>
<feature type="domain" description="PAC" evidence="2">
    <location>
        <begin position="113"/>
        <end position="165"/>
    </location>
</feature>
<dbReference type="SUPFAM" id="SSF55785">
    <property type="entry name" value="PYP-like sensor domain (PAS domain)"/>
    <property type="match status" value="1"/>
</dbReference>
<dbReference type="PROSITE" id="PS50887">
    <property type="entry name" value="GGDEF"/>
    <property type="match status" value="1"/>
</dbReference>